<feature type="region of interest" description="Disordered" evidence="1">
    <location>
        <begin position="231"/>
        <end position="264"/>
    </location>
</feature>
<name>A1T556_MYCVP</name>
<sequence length="472" mass="47689">MSENFDAASRLAQGRPAVEELQHYVWASHLLGYQHPDLTMHASQVRDWYGTEDGMDLGALQRDCLALDAAVRASQDALAVQERQLAQLSVVWHGSGGEAARDLLRRHGAASAAVAAAVRTAAEALTALREDLWKALGAKADATVAGGERAGDSRARWLAAATTVVTGAGDRATASELVEQEVKPFVAGPVATDWLTAVQQAVASVSTAYERSVAEIAAEQSPVFDIPGDLGPAWTQPPMSTCDEHGADDAPPGPPAGTVPSAWSGPAVVAPVEAPASAAAPAPAAASAPAPAPAAAPVPEPPLPATASAPGSTGSGMGMGPGIPDLGGGLSGLGQQFADTLSGLLGGAGIGEPELPELDEPPLDEPEDLDEPDDPEEQDREEDAVAEDAVADEEGVVDGEDVTDVAAPDEEQCDAVAEAVEPVAAPTPVPAPPPAEPLPPAEAPPPAEPVAGAQTPCEIAADEVPQVGEPAE</sequence>
<dbReference type="AlphaFoldDB" id="A1T556"/>
<reference evidence="2" key="1">
    <citation type="submission" date="2006-12" db="EMBL/GenBank/DDBJ databases">
        <title>Complete sequence of Mycobacterium vanbaalenii PYR-1.</title>
        <authorList>
            <consortium name="US DOE Joint Genome Institute"/>
            <person name="Copeland A."/>
            <person name="Lucas S."/>
            <person name="Lapidus A."/>
            <person name="Barry K."/>
            <person name="Detter J.C."/>
            <person name="Glavina del Rio T."/>
            <person name="Hammon N."/>
            <person name="Israni S."/>
            <person name="Dalin E."/>
            <person name="Tice H."/>
            <person name="Pitluck S."/>
            <person name="Singan V."/>
            <person name="Schmutz J."/>
            <person name="Larimer F."/>
            <person name="Land M."/>
            <person name="Hauser L."/>
            <person name="Kyrpides N."/>
            <person name="Anderson I.J."/>
            <person name="Miller C."/>
            <person name="Richardson P."/>
        </authorList>
    </citation>
    <scope>NUCLEOTIDE SEQUENCE [LARGE SCALE GENOMIC DNA]</scope>
    <source>
        <strain evidence="2">PYR-1</strain>
    </source>
</reference>
<protein>
    <submittedName>
        <fullName evidence="2">Conserved hypothetical alanine and proline rich protein</fullName>
    </submittedName>
</protein>
<dbReference type="EMBL" id="CP000511">
    <property type="protein sequence ID" value="ABM12306.1"/>
    <property type="molecule type" value="Genomic_DNA"/>
</dbReference>
<feature type="compositionally biased region" description="Pro residues" evidence="1">
    <location>
        <begin position="425"/>
        <end position="448"/>
    </location>
</feature>
<feature type="region of interest" description="Disordered" evidence="1">
    <location>
        <begin position="284"/>
        <end position="331"/>
    </location>
</feature>
<feature type="compositionally biased region" description="Pro residues" evidence="1">
    <location>
        <begin position="290"/>
        <end position="304"/>
    </location>
</feature>
<evidence type="ECO:0000256" key="1">
    <source>
        <dbReference type="SAM" id="MobiDB-lite"/>
    </source>
</evidence>
<evidence type="ECO:0000313" key="3">
    <source>
        <dbReference type="Proteomes" id="UP000009159"/>
    </source>
</evidence>
<gene>
    <name evidence="2" type="ordered locus">Mvan_1474</name>
</gene>
<dbReference type="KEGG" id="mva:Mvan_1474"/>
<feature type="compositionally biased region" description="Acidic residues" evidence="1">
    <location>
        <begin position="354"/>
        <end position="401"/>
    </location>
</feature>
<feature type="region of interest" description="Disordered" evidence="1">
    <location>
        <begin position="421"/>
        <end position="452"/>
    </location>
</feature>
<dbReference type="eggNOG" id="ENOG5031D8I">
    <property type="taxonomic scope" value="Bacteria"/>
</dbReference>
<organism evidence="2 3">
    <name type="scientific">Mycolicibacterium vanbaalenii (strain DSM 7251 / JCM 13017 / BCRC 16820 / KCTC 9966 / NRRL B-24157 / PYR-1)</name>
    <name type="common">Mycobacterium vanbaalenii</name>
    <dbReference type="NCBI Taxonomy" id="350058"/>
    <lineage>
        <taxon>Bacteria</taxon>
        <taxon>Bacillati</taxon>
        <taxon>Actinomycetota</taxon>
        <taxon>Actinomycetes</taxon>
        <taxon>Mycobacteriales</taxon>
        <taxon>Mycobacteriaceae</taxon>
        <taxon>Mycolicibacterium</taxon>
    </lineage>
</organism>
<dbReference type="Proteomes" id="UP000009159">
    <property type="component" value="Chromosome"/>
</dbReference>
<keyword evidence="3" id="KW-1185">Reference proteome</keyword>
<dbReference type="STRING" id="350058.Mvan_1474"/>
<dbReference type="HOGENOM" id="CLU_047700_0_0_11"/>
<proteinExistence type="predicted"/>
<feature type="region of interest" description="Disordered" evidence="1">
    <location>
        <begin position="344"/>
        <end position="401"/>
    </location>
</feature>
<accession>A1T556</accession>
<evidence type="ECO:0000313" key="2">
    <source>
        <dbReference type="EMBL" id="ABM12306.1"/>
    </source>
</evidence>
<feature type="compositionally biased region" description="Gly residues" evidence="1">
    <location>
        <begin position="313"/>
        <end position="331"/>
    </location>
</feature>